<keyword evidence="3" id="KW-1185">Reference proteome</keyword>
<protein>
    <recommendedName>
        <fullName evidence="1">Fungal-type protein kinase domain-containing protein</fullName>
    </recommendedName>
</protein>
<dbReference type="InterPro" id="IPR040976">
    <property type="entry name" value="Pkinase_fungal"/>
</dbReference>
<name>J7S696_9APHY</name>
<accession>J7S696</accession>
<sequence length="203" mass="23182">MADVATKRGVLIDFDLARIQRDDPSATGRERTGTVPFMAVDLLTEEYFAGQIAHLYRHDLESCIWVLTYALLSDAVPDVKAWHTKHFEGCRTKKIVFLADLNEYSALSAKNSLWETIGSDALYWLKDSLQRVDITQSQRVRNARHPRTRHNISSEEERFSEQWMSSTLEAASAIIQDFEEFLDLELADLGFAPLTQDKLFVPS</sequence>
<dbReference type="InParanoid" id="J7S696"/>
<dbReference type="HOGENOM" id="CLU_1348956_0_0_1"/>
<evidence type="ECO:0000313" key="3">
    <source>
        <dbReference type="Proteomes" id="UP000006352"/>
    </source>
</evidence>
<dbReference type="RefSeq" id="XP_012177005.1">
    <property type="nucleotide sequence ID" value="XM_012321615.1"/>
</dbReference>
<organism evidence="2 3">
    <name type="scientific">Fibroporia radiculosa</name>
    <dbReference type="NCBI Taxonomy" id="599839"/>
    <lineage>
        <taxon>Eukaryota</taxon>
        <taxon>Fungi</taxon>
        <taxon>Dikarya</taxon>
        <taxon>Basidiomycota</taxon>
        <taxon>Agaricomycotina</taxon>
        <taxon>Agaricomycetes</taxon>
        <taxon>Polyporales</taxon>
        <taxon>Fibroporiaceae</taxon>
        <taxon>Fibroporia</taxon>
    </lineage>
</organism>
<feature type="domain" description="Fungal-type protein kinase" evidence="1">
    <location>
        <begin position="5"/>
        <end position="69"/>
    </location>
</feature>
<reference evidence="2 3" key="1">
    <citation type="journal article" date="2012" name="Appl. Environ. Microbiol.">
        <title>Short-read sequencing for genomic analysis of the brown rot fungus Fibroporia radiculosa.</title>
        <authorList>
            <person name="Tang J.D."/>
            <person name="Perkins A.D."/>
            <person name="Sonstegard T.S."/>
            <person name="Schroeder S.G."/>
            <person name="Burgess S.C."/>
            <person name="Diehl S.V."/>
        </authorList>
    </citation>
    <scope>NUCLEOTIDE SEQUENCE [LARGE SCALE GENOMIC DNA]</scope>
    <source>
        <strain evidence="2 3">TFFH 294</strain>
    </source>
</reference>
<evidence type="ECO:0000313" key="2">
    <source>
        <dbReference type="EMBL" id="CCM06984.1"/>
    </source>
</evidence>
<proteinExistence type="predicted"/>
<dbReference type="Proteomes" id="UP000006352">
    <property type="component" value="Unassembled WGS sequence"/>
</dbReference>
<evidence type="ECO:0000259" key="1">
    <source>
        <dbReference type="Pfam" id="PF17667"/>
    </source>
</evidence>
<dbReference type="OrthoDB" id="5584477at2759"/>
<dbReference type="EMBL" id="HE797595">
    <property type="protein sequence ID" value="CCM06984.1"/>
    <property type="molecule type" value="Genomic_DNA"/>
</dbReference>
<dbReference type="Pfam" id="PF17667">
    <property type="entry name" value="Pkinase_fungal"/>
    <property type="match status" value="1"/>
</dbReference>
<gene>
    <name evidence="2" type="ORF">FIBRA_09299</name>
</gene>
<dbReference type="GeneID" id="24101884"/>
<dbReference type="AlphaFoldDB" id="J7S696"/>